<feature type="non-terminal residue" evidence="4">
    <location>
        <position position="1"/>
    </location>
</feature>
<dbReference type="GO" id="GO:0000786">
    <property type="term" value="C:nucleosome"/>
    <property type="evidence" value="ECO:0007669"/>
    <property type="project" value="UniProtKB-KW"/>
</dbReference>
<keyword evidence="2" id="KW-0158">Chromosome</keyword>
<dbReference type="Pfam" id="PF00125">
    <property type="entry name" value="Histone"/>
    <property type="match status" value="1"/>
</dbReference>
<evidence type="ECO:0000256" key="1">
    <source>
        <dbReference type="ARBA" id="ARBA00022499"/>
    </source>
</evidence>
<dbReference type="InterPro" id="IPR009072">
    <property type="entry name" value="Histone-fold"/>
</dbReference>
<dbReference type="GO" id="GO:0046982">
    <property type="term" value="F:protein heterodimerization activity"/>
    <property type="evidence" value="ECO:0007669"/>
    <property type="project" value="InterPro"/>
</dbReference>
<evidence type="ECO:0000256" key="2">
    <source>
        <dbReference type="RuleBase" id="RU003767"/>
    </source>
</evidence>
<organism evidence="4">
    <name type="scientific">Ixodes ricinus</name>
    <name type="common">Common tick</name>
    <name type="synonym">Acarus ricinus</name>
    <dbReference type="NCBI Taxonomy" id="34613"/>
    <lineage>
        <taxon>Eukaryota</taxon>
        <taxon>Metazoa</taxon>
        <taxon>Ecdysozoa</taxon>
        <taxon>Arthropoda</taxon>
        <taxon>Chelicerata</taxon>
        <taxon>Arachnida</taxon>
        <taxon>Acari</taxon>
        <taxon>Parasitiformes</taxon>
        <taxon>Ixodida</taxon>
        <taxon>Ixodoidea</taxon>
        <taxon>Ixodidae</taxon>
        <taxon>Ixodinae</taxon>
        <taxon>Ixodes</taxon>
    </lineage>
</organism>
<dbReference type="EMBL" id="GEFM01002554">
    <property type="protein sequence ID" value="JAP73242.1"/>
    <property type="molecule type" value="mRNA"/>
</dbReference>
<dbReference type="Gene3D" id="1.10.20.10">
    <property type="entry name" value="Histone, subunit A"/>
    <property type="match status" value="1"/>
</dbReference>
<keyword evidence="2" id="KW-0544">Nucleosome core</keyword>
<dbReference type="PANTHER" id="PTHR23430">
    <property type="entry name" value="HISTONE H2A"/>
    <property type="match status" value="1"/>
</dbReference>
<dbReference type="GO" id="GO:0005634">
    <property type="term" value="C:nucleus"/>
    <property type="evidence" value="ECO:0007669"/>
    <property type="project" value="UniProtKB-SubCell"/>
</dbReference>
<comment type="subcellular location">
    <subcellularLocation>
        <location evidence="2">Nucleus</location>
    </subcellularLocation>
</comment>
<keyword evidence="2" id="KW-0539">Nucleus</keyword>
<feature type="domain" description="Core Histone H2A/H2B/H3" evidence="3">
    <location>
        <begin position="6"/>
        <end position="82"/>
    </location>
</feature>
<accession>A0A131Y441</accession>
<dbReference type="SMART" id="SM00414">
    <property type="entry name" value="H2A"/>
    <property type="match status" value="1"/>
</dbReference>
<dbReference type="GO" id="GO:0030527">
    <property type="term" value="F:structural constituent of chromatin"/>
    <property type="evidence" value="ECO:0007669"/>
    <property type="project" value="InterPro"/>
</dbReference>
<sequence>KMASRKISPQSRSSHANLIFPVGRIHKLLSRGVYSKRVGVSAAISLAAALEEVASRILGESIKIMHHVKKSRITTRHILYALENDISMKELFHRFVLTQAGDVQKVETRETYLIVEDEGSIPMMPARSLNYPAQKKKRCRVISHIDDENDDEE</sequence>
<comment type="similarity">
    <text evidence="2">Belongs to the histone H2A family.</text>
</comment>
<proteinExistence type="evidence at transcript level"/>
<dbReference type="PRINTS" id="PR00620">
    <property type="entry name" value="HISTONEH2A"/>
</dbReference>
<keyword evidence="1" id="KW-1017">Isopeptide bond</keyword>
<comment type="subunit">
    <text evidence="2">The nucleosome is a histone octamer containing two molecules each of H2A, H2B, H3 and H4 assembled in one H3-H4 heterotetramer and two H2A-H2B heterodimers. The octamer wraps approximately 147 bp of DNA.</text>
</comment>
<keyword evidence="2" id="KW-0238">DNA-binding</keyword>
<evidence type="ECO:0000259" key="3">
    <source>
        <dbReference type="Pfam" id="PF00125"/>
    </source>
</evidence>
<dbReference type="AlphaFoldDB" id="A0A131Y441"/>
<evidence type="ECO:0000313" key="4">
    <source>
        <dbReference type="EMBL" id="JAP73242.1"/>
    </source>
</evidence>
<protein>
    <recommendedName>
        <fullName evidence="2">Histone H2A</fullName>
    </recommendedName>
</protein>
<reference evidence="4" key="1">
    <citation type="submission" date="2016-02" db="EMBL/GenBank/DDBJ databases">
        <title>RNAseq analyses of the midgut from blood- or serum-fed Ixodes ricinus ticks.</title>
        <authorList>
            <person name="Perner J."/>
            <person name="Provaznik J."/>
            <person name="Schrenkova J."/>
            <person name="Urbanova V."/>
            <person name="Ribeiro J.M."/>
            <person name="Kopacek P."/>
        </authorList>
    </citation>
    <scope>NUCLEOTIDE SEQUENCE</scope>
    <source>
        <tissue evidence="4">Gut</tissue>
    </source>
</reference>
<dbReference type="InterPro" id="IPR002119">
    <property type="entry name" value="Histone_H2A"/>
</dbReference>
<name>A0A131Y441_IXORI</name>
<dbReference type="SUPFAM" id="SSF47113">
    <property type="entry name" value="Histone-fold"/>
    <property type="match status" value="1"/>
</dbReference>
<dbReference type="GO" id="GO:0003677">
    <property type="term" value="F:DNA binding"/>
    <property type="evidence" value="ECO:0007669"/>
    <property type="project" value="UniProtKB-KW"/>
</dbReference>
<dbReference type="InterPro" id="IPR007125">
    <property type="entry name" value="H2A/H2B/H3"/>
</dbReference>